<feature type="region of interest" description="Disordered" evidence="1">
    <location>
        <begin position="1"/>
        <end position="63"/>
    </location>
</feature>
<organism evidence="2">
    <name type="scientific">marine sediment metagenome</name>
    <dbReference type="NCBI Taxonomy" id="412755"/>
    <lineage>
        <taxon>unclassified sequences</taxon>
        <taxon>metagenomes</taxon>
        <taxon>ecological metagenomes</taxon>
    </lineage>
</organism>
<gene>
    <name evidence="2" type="ORF">S03H2_47631</name>
</gene>
<proteinExistence type="predicted"/>
<evidence type="ECO:0000313" key="2">
    <source>
        <dbReference type="EMBL" id="GAH73283.1"/>
    </source>
</evidence>
<sequence>MKTYAVENSIHQNSQSGKIAYVFQKSEDDVEDQNGWQHDPYGDKNSSGQKAKGFEIASSRSTD</sequence>
<dbReference type="EMBL" id="BARU01029984">
    <property type="protein sequence ID" value="GAH73283.1"/>
    <property type="molecule type" value="Genomic_DNA"/>
</dbReference>
<protein>
    <submittedName>
        <fullName evidence="2">Uncharacterized protein</fullName>
    </submittedName>
</protein>
<dbReference type="AlphaFoldDB" id="X1JTZ8"/>
<name>X1JTZ8_9ZZZZ</name>
<accession>X1JTZ8</accession>
<evidence type="ECO:0000256" key="1">
    <source>
        <dbReference type="SAM" id="MobiDB-lite"/>
    </source>
</evidence>
<reference evidence="2" key="1">
    <citation type="journal article" date="2014" name="Front. Microbiol.">
        <title>High frequency of phylogenetically diverse reductive dehalogenase-homologous genes in deep subseafloor sedimentary metagenomes.</title>
        <authorList>
            <person name="Kawai M."/>
            <person name="Futagami T."/>
            <person name="Toyoda A."/>
            <person name="Takaki Y."/>
            <person name="Nishi S."/>
            <person name="Hori S."/>
            <person name="Arai W."/>
            <person name="Tsubouchi T."/>
            <person name="Morono Y."/>
            <person name="Uchiyama I."/>
            <person name="Ito T."/>
            <person name="Fujiyama A."/>
            <person name="Inagaki F."/>
            <person name="Takami H."/>
        </authorList>
    </citation>
    <scope>NUCLEOTIDE SEQUENCE</scope>
    <source>
        <strain evidence="2">Expedition CK06-06</strain>
    </source>
</reference>
<comment type="caution">
    <text evidence="2">The sequence shown here is derived from an EMBL/GenBank/DDBJ whole genome shotgun (WGS) entry which is preliminary data.</text>
</comment>